<dbReference type="GO" id="GO:0016491">
    <property type="term" value="F:oxidoreductase activity"/>
    <property type="evidence" value="ECO:0007669"/>
    <property type="project" value="UniProtKB-KW"/>
</dbReference>
<dbReference type="OrthoDB" id="9803628at2"/>
<keyword evidence="4" id="KW-1185">Reference proteome</keyword>
<reference evidence="3 4" key="1">
    <citation type="submission" date="2015-11" db="EMBL/GenBank/DDBJ databases">
        <title>Genomic analysis of 38 Legionella species identifies large and diverse effector repertoires.</title>
        <authorList>
            <person name="Burstein D."/>
            <person name="Amaro F."/>
            <person name="Zusman T."/>
            <person name="Lifshitz Z."/>
            <person name="Cohen O."/>
            <person name="Gilbert J.A."/>
            <person name="Pupko T."/>
            <person name="Shuman H.A."/>
            <person name="Segal G."/>
        </authorList>
    </citation>
    <scope>NUCLEOTIDE SEQUENCE [LARGE SCALE GENOMIC DNA]</scope>
    <source>
        <strain evidence="3 4">ATCC 43878</strain>
    </source>
</reference>
<evidence type="ECO:0000256" key="1">
    <source>
        <dbReference type="ARBA" id="ARBA00006484"/>
    </source>
</evidence>
<dbReference type="STRING" id="29422.Lbru_1647"/>
<dbReference type="PRINTS" id="PR00081">
    <property type="entry name" value="GDHRDH"/>
</dbReference>
<keyword evidence="2" id="KW-0560">Oxidoreductase</keyword>
<organism evidence="3 4">
    <name type="scientific">Legionella brunensis</name>
    <dbReference type="NCBI Taxonomy" id="29422"/>
    <lineage>
        <taxon>Bacteria</taxon>
        <taxon>Pseudomonadati</taxon>
        <taxon>Pseudomonadota</taxon>
        <taxon>Gammaproteobacteria</taxon>
        <taxon>Legionellales</taxon>
        <taxon>Legionellaceae</taxon>
        <taxon>Legionella</taxon>
    </lineage>
</organism>
<proteinExistence type="inferred from homology"/>
<evidence type="ECO:0000313" key="4">
    <source>
        <dbReference type="Proteomes" id="UP000054742"/>
    </source>
</evidence>
<dbReference type="Proteomes" id="UP000054742">
    <property type="component" value="Unassembled WGS sequence"/>
</dbReference>
<protein>
    <submittedName>
        <fullName evidence="3">Oxydoreductase</fullName>
    </submittedName>
</protein>
<dbReference type="Gene3D" id="3.40.50.720">
    <property type="entry name" value="NAD(P)-binding Rossmann-like Domain"/>
    <property type="match status" value="1"/>
</dbReference>
<sequence length="232" mass="24435">MGHYLIIAGSSAMGQAITSALERRGDTFFTTARDETKIKPDMILDATDFEQVKEAFRRAGALDGVVNCSGSLLLKNAHLTNKSEYQKVIDASLTTAFATVHAAGAIMKSGGSVVLMSSAAALIGLPNHEAISAAKAAIIGLARSAAASYAHSNLRINVIAPGMVDTHLTKNLVANELFYNASKAMHPLGRLGSVNDIAQGVLFFLNPENSWITGQVLCIDGGLSHVKSKIKL</sequence>
<evidence type="ECO:0000313" key="3">
    <source>
        <dbReference type="EMBL" id="KTC83824.1"/>
    </source>
</evidence>
<comment type="caution">
    <text evidence="3">The sequence shown here is derived from an EMBL/GenBank/DDBJ whole genome shotgun (WGS) entry which is preliminary data.</text>
</comment>
<accession>A0A0W0SKC1</accession>
<comment type="similarity">
    <text evidence="1">Belongs to the short-chain dehydrogenases/reductases (SDR) family.</text>
</comment>
<gene>
    <name evidence="3" type="ORF">Lbru_1647</name>
</gene>
<name>A0A0W0SKC1_9GAMM</name>
<dbReference type="InterPro" id="IPR036291">
    <property type="entry name" value="NAD(P)-bd_dom_sf"/>
</dbReference>
<dbReference type="RefSeq" id="WP_083500873.1">
    <property type="nucleotide sequence ID" value="NZ_CAAAHU010000019.1"/>
</dbReference>
<dbReference type="Pfam" id="PF13561">
    <property type="entry name" value="adh_short_C2"/>
    <property type="match status" value="1"/>
</dbReference>
<dbReference type="PANTHER" id="PTHR43477:SF1">
    <property type="entry name" value="DIHYDROANTICAPSIN 7-DEHYDROGENASE"/>
    <property type="match status" value="1"/>
</dbReference>
<dbReference type="EMBL" id="LNXV01000013">
    <property type="protein sequence ID" value="KTC83824.1"/>
    <property type="molecule type" value="Genomic_DNA"/>
</dbReference>
<dbReference type="InterPro" id="IPR051122">
    <property type="entry name" value="SDR_DHRS6-like"/>
</dbReference>
<evidence type="ECO:0000256" key="2">
    <source>
        <dbReference type="ARBA" id="ARBA00023002"/>
    </source>
</evidence>
<dbReference type="SUPFAM" id="SSF51735">
    <property type="entry name" value="NAD(P)-binding Rossmann-fold domains"/>
    <property type="match status" value="1"/>
</dbReference>
<dbReference type="PANTHER" id="PTHR43477">
    <property type="entry name" value="DIHYDROANTICAPSIN 7-DEHYDROGENASE"/>
    <property type="match status" value="1"/>
</dbReference>
<dbReference type="PATRIC" id="fig|29422.6.peg.1747"/>
<dbReference type="AlphaFoldDB" id="A0A0W0SKC1"/>
<dbReference type="CDD" id="cd05233">
    <property type="entry name" value="SDR_c"/>
    <property type="match status" value="1"/>
</dbReference>
<dbReference type="InterPro" id="IPR002347">
    <property type="entry name" value="SDR_fam"/>
</dbReference>